<dbReference type="AlphaFoldDB" id="A0A4Y8RG49"/>
<name>A0A4Y8RG49_9HYPH</name>
<evidence type="ECO:0000313" key="1">
    <source>
        <dbReference type="EMBL" id="TFF21689.1"/>
    </source>
</evidence>
<proteinExistence type="predicted"/>
<comment type="caution">
    <text evidence="1">The sequence shown here is derived from an EMBL/GenBank/DDBJ whole genome shotgun (WGS) entry which is preliminary data.</text>
</comment>
<organism evidence="1 2">
    <name type="scientific">Jiella endophytica</name>
    <dbReference type="NCBI Taxonomy" id="2558362"/>
    <lineage>
        <taxon>Bacteria</taxon>
        <taxon>Pseudomonadati</taxon>
        <taxon>Pseudomonadota</taxon>
        <taxon>Alphaproteobacteria</taxon>
        <taxon>Hyphomicrobiales</taxon>
        <taxon>Aurantimonadaceae</taxon>
        <taxon>Jiella</taxon>
    </lineage>
</organism>
<dbReference type="RefSeq" id="WP_134762572.1">
    <property type="nucleotide sequence ID" value="NZ_SOZD01000004.1"/>
</dbReference>
<gene>
    <name evidence="1" type="ORF">E3C22_13430</name>
</gene>
<protein>
    <recommendedName>
        <fullName evidence="3">PilZ domain-containing protein</fullName>
    </recommendedName>
</protein>
<accession>A0A4Y8RG49</accession>
<dbReference type="SUPFAM" id="SSF141371">
    <property type="entry name" value="PilZ domain-like"/>
    <property type="match status" value="1"/>
</dbReference>
<dbReference type="OrthoDB" id="7916643at2"/>
<sequence length="114" mass="13289">MRTCPDVIDSHDNRRFPRRRTRLRPVKLASLSCRFIDEGTLFDLSTGGARVRRQTDRPLPPRFLLLDEIEMMLLPVAMVWEKDREVGLRLAGVEIRPSRAEIRRLTGPYYALPD</sequence>
<dbReference type="Proteomes" id="UP000298179">
    <property type="component" value="Unassembled WGS sequence"/>
</dbReference>
<evidence type="ECO:0000313" key="2">
    <source>
        <dbReference type="Proteomes" id="UP000298179"/>
    </source>
</evidence>
<dbReference type="EMBL" id="SOZD01000004">
    <property type="protein sequence ID" value="TFF21689.1"/>
    <property type="molecule type" value="Genomic_DNA"/>
</dbReference>
<evidence type="ECO:0008006" key="3">
    <source>
        <dbReference type="Google" id="ProtNLM"/>
    </source>
</evidence>
<keyword evidence="2" id="KW-1185">Reference proteome</keyword>
<reference evidence="1 2" key="1">
    <citation type="submission" date="2019-03" db="EMBL/GenBank/DDBJ databases">
        <title>Jiella endophytica sp. nov., a novel endophytic bacterium isolated from root of Ficus microcarpa Linn. f.</title>
        <authorList>
            <person name="Tuo L."/>
        </authorList>
    </citation>
    <scope>NUCLEOTIDE SEQUENCE [LARGE SCALE GENOMIC DNA]</scope>
    <source>
        <strain evidence="1 2">CBS5Q-3</strain>
    </source>
</reference>